<keyword evidence="3" id="KW-1185">Reference proteome</keyword>
<dbReference type="Proteomes" id="UP000298424">
    <property type="component" value="Unassembled WGS sequence"/>
</dbReference>
<organism evidence="2 3">
    <name type="scientific">Cryobacterium lyxosi</name>
    <dbReference type="NCBI Taxonomy" id="1259228"/>
    <lineage>
        <taxon>Bacteria</taxon>
        <taxon>Bacillati</taxon>
        <taxon>Actinomycetota</taxon>
        <taxon>Actinomycetes</taxon>
        <taxon>Micrococcales</taxon>
        <taxon>Microbacteriaceae</taxon>
        <taxon>Cryobacterium</taxon>
    </lineage>
</organism>
<dbReference type="SMART" id="SM00347">
    <property type="entry name" value="HTH_MARR"/>
    <property type="match status" value="1"/>
</dbReference>
<gene>
    <name evidence="2" type="ORF">E3T27_14575</name>
</gene>
<evidence type="ECO:0000313" key="2">
    <source>
        <dbReference type="EMBL" id="TFD24000.1"/>
    </source>
</evidence>
<proteinExistence type="predicted"/>
<feature type="domain" description="HTH marR-type" evidence="1">
    <location>
        <begin position="23"/>
        <end position="158"/>
    </location>
</feature>
<dbReference type="EMBL" id="SOGT01000015">
    <property type="protein sequence ID" value="TFD24000.1"/>
    <property type="molecule type" value="Genomic_DNA"/>
</dbReference>
<comment type="caution">
    <text evidence="2">The sequence shown here is derived from an EMBL/GenBank/DDBJ whole genome shotgun (WGS) entry which is preliminary data.</text>
</comment>
<dbReference type="OrthoDB" id="3237509at2"/>
<dbReference type="Pfam" id="PF12802">
    <property type="entry name" value="MarR_2"/>
    <property type="match status" value="1"/>
</dbReference>
<evidence type="ECO:0000259" key="1">
    <source>
        <dbReference type="PROSITE" id="PS50995"/>
    </source>
</evidence>
<dbReference type="PRINTS" id="PR00598">
    <property type="entry name" value="HTHMARR"/>
</dbReference>
<dbReference type="InterPro" id="IPR036390">
    <property type="entry name" value="WH_DNA-bd_sf"/>
</dbReference>
<dbReference type="SUPFAM" id="SSF46785">
    <property type="entry name" value="Winged helix' DNA-binding domain"/>
    <property type="match status" value="1"/>
</dbReference>
<reference evidence="2 3" key="1">
    <citation type="submission" date="2019-03" db="EMBL/GenBank/DDBJ databases">
        <title>Genomics of glacier-inhabiting Cryobacterium strains.</title>
        <authorList>
            <person name="Liu Q."/>
            <person name="Xin Y.-H."/>
        </authorList>
    </citation>
    <scope>NUCLEOTIDE SEQUENCE [LARGE SCALE GENOMIC DNA]</scope>
    <source>
        <strain evidence="2 3">TMT1-1</strain>
    </source>
</reference>
<dbReference type="RefSeq" id="WP_104196292.1">
    <property type="nucleotide sequence ID" value="NZ_SOGT01000015.1"/>
</dbReference>
<accession>A0A4R8ZDN1</accession>
<protein>
    <submittedName>
        <fullName evidence="2">MarR family transcriptional regulator</fullName>
    </submittedName>
</protein>
<evidence type="ECO:0000313" key="3">
    <source>
        <dbReference type="Proteomes" id="UP000298424"/>
    </source>
</evidence>
<dbReference type="InterPro" id="IPR036388">
    <property type="entry name" value="WH-like_DNA-bd_sf"/>
</dbReference>
<dbReference type="PROSITE" id="PS50995">
    <property type="entry name" value="HTH_MARR_2"/>
    <property type="match status" value="1"/>
</dbReference>
<dbReference type="Gene3D" id="1.10.10.10">
    <property type="entry name" value="Winged helix-like DNA-binding domain superfamily/Winged helix DNA-binding domain"/>
    <property type="match status" value="1"/>
</dbReference>
<dbReference type="PANTHER" id="PTHR33164:SF104">
    <property type="entry name" value="TRANSCRIPTIONAL REGULATORY PROTEIN"/>
    <property type="match status" value="1"/>
</dbReference>
<dbReference type="GO" id="GO:0006950">
    <property type="term" value="P:response to stress"/>
    <property type="evidence" value="ECO:0007669"/>
    <property type="project" value="TreeGrafter"/>
</dbReference>
<dbReference type="PANTHER" id="PTHR33164">
    <property type="entry name" value="TRANSCRIPTIONAL REGULATOR, MARR FAMILY"/>
    <property type="match status" value="1"/>
</dbReference>
<dbReference type="InterPro" id="IPR000835">
    <property type="entry name" value="HTH_MarR-typ"/>
</dbReference>
<sequence>MPDQVDRIIEQWNTEKPDLDVSPMAVVGRLSRTALVVESRLAKTFAQHGLDAASFDVLATLLRSGAPYRIAPLELAREAMISTSAVAQRLNKLESRGFVVRQANPDDGRGTLVALTDVGKDLIETALPDHLETERAITAVLSLAEQTLLADLLQRLSTAAIDG</sequence>
<dbReference type="AlphaFoldDB" id="A0A4R8ZDN1"/>
<dbReference type="GO" id="GO:0003700">
    <property type="term" value="F:DNA-binding transcription factor activity"/>
    <property type="evidence" value="ECO:0007669"/>
    <property type="project" value="InterPro"/>
</dbReference>
<dbReference type="InterPro" id="IPR039422">
    <property type="entry name" value="MarR/SlyA-like"/>
</dbReference>
<name>A0A4R8ZDN1_9MICO</name>